<dbReference type="HAMAP" id="MF_01131">
    <property type="entry name" value="Rex"/>
    <property type="match status" value="1"/>
</dbReference>
<feature type="domain" description="CoA-binding" evidence="8">
    <location>
        <begin position="83"/>
        <end position="184"/>
    </location>
</feature>
<reference evidence="9 10" key="1">
    <citation type="journal article" date="2016" name="Nat. Commun.">
        <title>Thousands of microbial genomes shed light on interconnected biogeochemical processes in an aquifer system.</title>
        <authorList>
            <person name="Anantharaman K."/>
            <person name="Brown C.T."/>
            <person name="Hug L.A."/>
            <person name="Sharon I."/>
            <person name="Castelle C.J."/>
            <person name="Probst A.J."/>
            <person name="Thomas B.C."/>
            <person name="Singh A."/>
            <person name="Wilkins M.J."/>
            <person name="Karaoz U."/>
            <person name="Brodie E.L."/>
            <person name="Williams K.H."/>
            <person name="Hubbard S.S."/>
            <person name="Banfield J.F."/>
        </authorList>
    </citation>
    <scope>NUCLEOTIDE SEQUENCE [LARGE SCALE GENOMIC DNA]</scope>
</reference>
<comment type="caution">
    <text evidence="7">Lacks conserved residue(s) required for the propagation of feature annotation.</text>
</comment>
<evidence type="ECO:0000256" key="2">
    <source>
        <dbReference type="ARBA" id="ARBA00022491"/>
    </source>
</evidence>
<evidence type="ECO:0000259" key="8">
    <source>
        <dbReference type="SMART" id="SM00881"/>
    </source>
</evidence>
<evidence type="ECO:0000313" key="9">
    <source>
        <dbReference type="EMBL" id="OGD15819.1"/>
    </source>
</evidence>
<dbReference type="GO" id="GO:0003700">
    <property type="term" value="F:DNA-binding transcription factor activity"/>
    <property type="evidence" value="ECO:0007669"/>
    <property type="project" value="UniProtKB-UniRule"/>
</dbReference>
<dbReference type="PANTHER" id="PTHR35786:SF1">
    <property type="entry name" value="REDOX-SENSING TRANSCRIPTIONAL REPRESSOR REX 1"/>
    <property type="match status" value="1"/>
</dbReference>
<evidence type="ECO:0000313" key="10">
    <source>
        <dbReference type="Proteomes" id="UP000177701"/>
    </source>
</evidence>
<dbReference type="GO" id="GO:0005737">
    <property type="term" value="C:cytoplasm"/>
    <property type="evidence" value="ECO:0007669"/>
    <property type="project" value="UniProtKB-SubCell"/>
</dbReference>
<dbReference type="InterPro" id="IPR058236">
    <property type="entry name" value="Rex_actinobacterial-type"/>
</dbReference>
<organism evidence="9 10">
    <name type="scientific">Candidatus Sediminicultor quintus</name>
    <dbReference type="NCBI Taxonomy" id="1797291"/>
    <lineage>
        <taxon>Bacteria</taxon>
        <taxon>Pseudomonadati</taxon>
        <taxon>Atribacterota</taxon>
        <taxon>Candidatus Phoenicimicrobiia</taxon>
        <taxon>Candidatus Pheonicimicrobiales</taxon>
        <taxon>Candidatus Phoenicimicrobiaceae</taxon>
        <taxon>Candidatus Sediminicultor</taxon>
    </lineage>
</organism>
<keyword evidence="4 7" id="KW-0520">NAD</keyword>
<dbReference type="Gene3D" id="3.40.50.720">
    <property type="entry name" value="NAD(P)-binding Rossmann-like Domain"/>
    <property type="match status" value="1"/>
</dbReference>
<feature type="binding site" evidence="7">
    <location>
        <begin position="94"/>
        <end position="99"/>
    </location>
    <ligand>
        <name>NAD(+)</name>
        <dbReference type="ChEBI" id="CHEBI:57540"/>
    </ligand>
</feature>
<comment type="caution">
    <text evidence="9">The sequence shown here is derived from an EMBL/GenBank/DDBJ whole genome shotgun (WGS) entry which is preliminary data.</text>
</comment>
<evidence type="ECO:0000256" key="7">
    <source>
        <dbReference type="HAMAP-Rule" id="MF_01131"/>
    </source>
</evidence>
<evidence type="ECO:0000256" key="4">
    <source>
        <dbReference type="ARBA" id="ARBA00023027"/>
    </source>
</evidence>
<dbReference type="Gene3D" id="1.10.10.10">
    <property type="entry name" value="Winged helix-like DNA-binding domain superfamily/Winged helix DNA-binding domain"/>
    <property type="match status" value="1"/>
</dbReference>
<dbReference type="GO" id="GO:0003677">
    <property type="term" value="F:DNA binding"/>
    <property type="evidence" value="ECO:0007669"/>
    <property type="project" value="UniProtKB-UniRule"/>
</dbReference>
<proteinExistence type="inferred from homology"/>
<dbReference type="NCBIfam" id="NF003989">
    <property type="entry name" value="PRK05472.1-3"/>
    <property type="match status" value="1"/>
</dbReference>
<dbReference type="Pfam" id="PF02629">
    <property type="entry name" value="CoA_binding"/>
    <property type="match status" value="1"/>
</dbReference>
<dbReference type="InterPro" id="IPR009718">
    <property type="entry name" value="Rex_DNA-bd_C_dom"/>
</dbReference>
<dbReference type="NCBIfam" id="NF003996">
    <property type="entry name" value="PRK05472.2-5"/>
    <property type="match status" value="1"/>
</dbReference>
<dbReference type="SMART" id="SM00881">
    <property type="entry name" value="CoA_binding"/>
    <property type="match status" value="1"/>
</dbReference>
<gene>
    <name evidence="7" type="primary">rex</name>
    <name evidence="9" type="ORF">A2V47_01405</name>
</gene>
<dbReference type="SUPFAM" id="SSF51735">
    <property type="entry name" value="NAD(P)-binding Rossmann-fold domains"/>
    <property type="match status" value="1"/>
</dbReference>
<dbReference type="InterPro" id="IPR036390">
    <property type="entry name" value="WH_DNA-bd_sf"/>
</dbReference>
<dbReference type="GO" id="GO:0045892">
    <property type="term" value="P:negative regulation of DNA-templated transcription"/>
    <property type="evidence" value="ECO:0007669"/>
    <property type="project" value="InterPro"/>
</dbReference>
<dbReference type="InterPro" id="IPR022876">
    <property type="entry name" value="Tscrpt_rep_Rex"/>
</dbReference>
<dbReference type="InterPro" id="IPR036388">
    <property type="entry name" value="WH-like_DNA-bd_sf"/>
</dbReference>
<comment type="subcellular location">
    <subcellularLocation>
        <location evidence="7">Cytoplasm</location>
    </subcellularLocation>
</comment>
<comment type="function">
    <text evidence="7">Modulates transcription in response to changes in cellular NADH/NAD(+) redox state.</text>
</comment>
<accession>A0A1F5ABB4</accession>
<comment type="subunit">
    <text evidence="7">Homodimer.</text>
</comment>
<dbReference type="InterPro" id="IPR036291">
    <property type="entry name" value="NAD(P)-bd_dom_sf"/>
</dbReference>
<dbReference type="PANTHER" id="PTHR35786">
    <property type="entry name" value="REDOX-SENSING TRANSCRIPTIONAL REPRESSOR REX"/>
    <property type="match status" value="1"/>
</dbReference>
<keyword evidence="5 7" id="KW-0238">DNA-binding</keyword>
<dbReference type="NCBIfam" id="NF003994">
    <property type="entry name" value="PRK05472.2-3"/>
    <property type="match status" value="1"/>
</dbReference>
<dbReference type="EMBL" id="MEYH01000047">
    <property type="protein sequence ID" value="OGD15819.1"/>
    <property type="molecule type" value="Genomic_DNA"/>
</dbReference>
<dbReference type="GO" id="GO:0051775">
    <property type="term" value="P:response to redox state"/>
    <property type="evidence" value="ECO:0007669"/>
    <property type="project" value="InterPro"/>
</dbReference>
<dbReference type="NCBIfam" id="NF003995">
    <property type="entry name" value="PRK05472.2-4"/>
    <property type="match status" value="1"/>
</dbReference>
<dbReference type="InterPro" id="IPR003781">
    <property type="entry name" value="CoA-bd"/>
</dbReference>
<keyword evidence="3 7" id="KW-0805">Transcription regulation</keyword>
<name>A0A1F5ABB4_9BACT</name>
<evidence type="ECO:0000256" key="1">
    <source>
        <dbReference type="ARBA" id="ARBA00022490"/>
    </source>
</evidence>
<keyword evidence="6 7" id="KW-0804">Transcription</keyword>
<dbReference type="Pfam" id="PF06971">
    <property type="entry name" value="Put_DNA-bind_N"/>
    <property type="match status" value="1"/>
</dbReference>
<keyword evidence="1 7" id="KW-0963">Cytoplasm</keyword>
<dbReference type="STRING" id="1797291.A2V47_01405"/>
<dbReference type="AlphaFoldDB" id="A0A1F5ABB4"/>
<keyword evidence="2 7" id="KW-0678">Repressor</keyword>
<dbReference type="SUPFAM" id="SSF46785">
    <property type="entry name" value="Winged helix' DNA-binding domain"/>
    <property type="match status" value="1"/>
</dbReference>
<evidence type="ECO:0000256" key="6">
    <source>
        <dbReference type="ARBA" id="ARBA00023163"/>
    </source>
</evidence>
<evidence type="ECO:0000256" key="3">
    <source>
        <dbReference type="ARBA" id="ARBA00023015"/>
    </source>
</evidence>
<dbReference type="Proteomes" id="UP000177701">
    <property type="component" value="Unassembled WGS sequence"/>
</dbReference>
<evidence type="ECO:0000256" key="5">
    <source>
        <dbReference type="ARBA" id="ARBA00023125"/>
    </source>
</evidence>
<sequence>MKKKSIPSITINRLSIYHRCLEKILETGKGKELEIISSFEIAEITGVNSAQIRKDLAYFGEFGKRGLGYPLIDLNRELKKILGLDKEWSIIIAGAGNLGKALVNYKGFQKRGFIIKGIFDNNPSKIGKKIGHIFIHDIKKIEKFIQAENINIGILVVPADSAQEVADKMVAGGIKAILNFAPVHFILPPEIKVHNVDLSIEFEGLTYYLNL</sequence>
<dbReference type="NCBIfam" id="NF003992">
    <property type="entry name" value="PRK05472.2-1"/>
    <property type="match status" value="1"/>
</dbReference>
<protein>
    <recommendedName>
        <fullName evidence="7">Redox-sensing transcriptional repressor Rex</fullName>
    </recommendedName>
</protein>
<dbReference type="NCBIfam" id="NF003993">
    <property type="entry name" value="PRK05472.2-2"/>
    <property type="match status" value="1"/>
</dbReference>
<comment type="similarity">
    <text evidence="7">Belongs to the transcriptional regulatory Rex family.</text>
</comment>